<dbReference type="EMBL" id="CP060139">
    <property type="protein sequence ID" value="QNR25693.1"/>
    <property type="molecule type" value="Genomic_DNA"/>
</dbReference>
<reference evidence="8 9" key="1">
    <citation type="submission" date="2020-08" db="EMBL/GenBank/DDBJ databases">
        <title>Croceimicrobium hydrocarbonivorans gen. nov., sp. nov., a novel marine bacterium isolated from a bacterial consortium that degrades polyethylene terephthalate.</title>
        <authorList>
            <person name="Liu R."/>
        </authorList>
    </citation>
    <scope>NUCLEOTIDE SEQUENCE [LARGE SCALE GENOMIC DNA]</scope>
    <source>
        <strain evidence="8 9">A20-9</strain>
    </source>
</reference>
<keyword evidence="2" id="KW-0805">Transcription regulation</keyword>
<sequence>MSAQIIESWIDQYSDELLHWAEYRTGDSALAQDMVQETFIAAFENYHQFKGDSNPKTWLSRILRNKIVDYFRSAYYRKNIFEGQPSDDDGPERSHFDTEEHWRTEIFQSGWEEDESLMNQEEFRSLFEQCLNALPQAWRDIIAAKYFAQEKGQDISQEFNISTSNYWQIIHRAKLSLKKCLEVYWKS</sequence>
<keyword evidence="9" id="KW-1185">Reference proteome</keyword>
<evidence type="ECO:0000256" key="5">
    <source>
        <dbReference type="ARBA" id="ARBA00023163"/>
    </source>
</evidence>
<evidence type="ECO:0000256" key="2">
    <source>
        <dbReference type="ARBA" id="ARBA00023015"/>
    </source>
</evidence>
<keyword evidence="3" id="KW-0731">Sigma factor</keyword>
<dbReference type="SUPFAM" id="SSF88946">
    <property type="entry name" value="Sigma2 domain of RNA polymerase sigma factors"/>
    <property type="match status" value="1"/>
</dbReference>
<gene>
    <name evidence="8" type="ORF">H4K34_07590</name>
</gene>
<name>A0A7H0VIZ5_9FLAO</name>
<dbReference type="SUPFAM" id="SSF88659">
    <property type="entry name" value="Sigma3 and sigma4 domains of RNA polymerase sigma factors"/>
    <property type="match status" value="1"/>
</dbReference>
<dbReference type="InterPro" id="IPR013249">
    <property type="entry name" value="RNA_pol_sigma70_r4_t2"/>
</dbReference>
<evidence type="ECO:0000313" key="9">
    <source>
        <dbReference type="Proteomes" id="UP000516305"/>
    </source>
</evidence>
<dbReference type="InterPro" id="IPR036388">
    <property type="entry name" value="WH-like_DNA-bd_sf"/>
</dbReference>
<keyword evidence="4" id="KW-0238">DNA-binding</keyword>
<evidence type="ECO:0000259" key="7">
    <source>
        <dbReference type="Pfam" id="PF08281"/>
    </source>
</evidence>
<evidence type="ECO:0000256" key="3">
    <source>
        <dbReference type="ARBA" id="ARBA00023082"/>
    </source>
</evidence>
<dbReference type="AlphaFoldDB" id="A0A7H0VIZ5"/>
<feature type="domain" description="RNA polymerase sigma factor 70 region 4 type 2" evidence="7">
    <location>
        <begin position="126"/>
        <end position="176"/>
    </location>
</feature>
<evidence type="ECO:0000256" key="1">
    <source>
        <dbReference type="ARBA" id="ARBA00010641"/>
    </source>
</evidence>
<dbReference type="InterPro" id="IPR013325">
    <property type="entry name" value="RNA_pol_sigma_r2"/>
</dbReference>
<evidence type="ECO:0000313" key="8">
    <source>
        <dbReference type="EMBL" id="QNR25693.1"/>
    </source>
</evidence>
<dbReference type="GO" id="GO:0006352">
    <property type="term" value="P:DNA-templated transcription initiation"/>
    <property type="evidence" value="ECO:0007669"/>
    <property type="project" value="InterPro"/>
</dbReference>
<dbReference type="PANTHER" id="PTHR43133:SF8">
    <property type="entry name" value="RNA POLYMERASE SIGMA FACTOR HI_1459-RELATED"/>
    <property type="match status" value="1"/>
</dbReference>
<dbReference type="InterPro" id="IPR007627">
    <property type="entry name" value="RNA_pol_sigma70_r2"/>
</dbReference>
<dbReference type="KEGG" id="chyd:H4K34_07590"/>
<dbReference type="GO" id="GO:0003677">
    <property type="term" value="F:DNA binding"/>
    <property type="evidence" value="ECO:0007669"/>
    <property type="project" value="UniProtKB-KW"/>
</dbReference>
<dbReference type="Proteomes" id="UP000516305">
    <property type="component" value="Chromosome"/>
</dbReference>
<keyword evidence="5" id="KW-0804">Transcription</keyword>
<dbReference type="Pfam" id="PF08281">
    <property type="entry name" value="Sigma70_r4_2"/>
    <property type="match status" value="1"/>
</dbReference>
<dbReference type="Gene3D" id="1.10.1740.10">
    <property type="match status" value="1"/>
</dbReference>
<dbReference type="InterPro" id="IPR014284">
    <property type="entry name" value="RNA_pol_sigma-70_dom"/>
</dbReference>
<organism evidence="8 9">
    <name type="scientific">Croceimicrobium hydrocarbonivorans</name>
    <dbReference type="NCBI Taxonomy" id="2761580"/>
    <lineage>
        <taxon>Bacteria</taxon>
        <taxon>Pseudomonadati</taxon>
        <taxon>Bacteroidota</taxon>
        <taxon>Flavobacteriia</taxon>
        <taxon>Flavobacteriales</taxon>
        <taxon>Owenweeksiaceae</taxon>
        <taxon>Croceimicrobium</taxon>
    </lineage>
</organism>
<feature type="domain" description="RNA polymerase sigma-70 region 2" evidence="6">
    <location>
        <begin position="10"/>
        <end position="74"/>
    </location>
</feature>
<dbReference type="InterPro" id="IPR039425">
    <property type="entry name" value="RNA_pol_sigma-70-like"/>
</dbReference>
<protein>
    <submittedName>
        <fullName evidence="8">Sigma-70 family RNA polymerase sigma factor</fullName>
    </submittedName>
</protein>
<accession>A0A7H0VIZ5</accession>
<comment type="similarity">
    <text evidence="1">Belongs to the sigma-70 factor family. ECF subfamily.</text>
</comment>
<dbReference type="GO" id="GO:0016987">
    <property type="term" value="F:sigma factor activity"/>
    <property type="evidence" value="ECO:0007669"/>
    <property type="project" value="UniProtKB-KW"/>
</dbReference>
<dbReference type="InterPro" id="IPR013324">
    <property type="entry name" value="RNA_pol_sigma_r3/r4-like"/>
</dbReference>
<proteinExistence type="inferred from homology"/>
<dbReference type="Gene3D" id="1.10.10.10">
    <property type="entry name" value="Winged helix-like DNA-binding domain superfamily/Winged helix DNA-binding domain"/>
    <property type="match status" value="1"/>
</dbReference>
<dbReference type="NCBIfam" id="TIGR02937">
    <property type="entry name" value="sigma70-ECF"/>
    <property type="match status" value="1"/>
</dbReference>
<evidence type="ECO:0000256" key="4">
    <source>
        <dbReference type="ARBA" id="ARBA00023125"/>
    </source>
</evidence>
<dbReference type="PANTHER" id="PTHR43133">
    <property type="entry name" value="RNA POLYMERASE ECF-TYPE SIGMA FACTO"/>
    <property type="match status" value="1"/>
</dbReference>
<dbReference type="RefSeq" id="WP_210760218.1">
    <property type="nucleotide sequence ID" value="NZ_CP060139.1"/>
</dbReference>
<dbReference type="Pfam" id="PF04542">
    <property type="entry name" value="Sigma70_r2"/>
    <property type="match status" value="1"/>
</dbReference>
<evidence type="ECO:0000259" key="6">
    <source>
        <dbReference type="Pfam" id="PF04542"/>
    </source>
</evidence>